<dbReference type="Pfam" id="PF03707">
    <property type="entry name" value="MHYT"/>
    <property type="match status" value="2"/>
</dbReference>
<dbReference type="SUPFAM" id="SSF141868">
    <property type="entry name" value="EAL domain-like"/>
    <property type="match status" value="1"/>
</dbReference>
<dbReference type="OrthoDB" id="9814202at2"/>
<feature type="domain" description="GGDEF" evidence="5">
    <location>
        <begin position="536"/>
        <end position="665"/>
    </location>
</feature>
<dbReference type="Gene3D" id="3.30.450.20">
    <property type="entry name" value="PAS domain"/>
    <property type="match status" value="2"/>
</dbReference>
<protein>
    <submittedName>
        <fullName evidence="7">PAS domain S-box-containing protein/diguanylate cyclase (GGDEF)-like protein</fullName>
    </submittedName>
</protein>
<dbReference type="SMART" id="SM00052">
    <property type="entry name" value="EAL"/>
    <property type="match status" value="1"/>
</dbReference>
<feature type="transmembrane region" description="Helical" evidence="1">
    <location>
        <begin position="82"/>
        <end position="104"/>
    </location>
</feature>
<keyword evidence="1" id="KW-0472">Membrane</keyword>
<dbReference type="CDD" id="cd01948">
    <property type="entry name" value="EAL"/>
    <property type="match status" value="1"/>
</dbReference>
<feature type="domain" description="PAS" evidence="2">
    <location>
        <begin position="247"/>
        <end position="303"/>
    </location>
</feature>
<dbReference type="Pfam" id="PF00563">
    <property type="entry name" value="EAL"/>
    <property type="match status" value="1"/>
</dbReference>
<gene>
    <name evidence="7" type="ORF">C7451_111101</name>
</gene>
<dbReference type="PROSITE" id="PS50924">
    <property type="entry name" value="MHYT"/>
    <property type="match status" value="1"/>
</dbReference>
<organism evidence="7 8">
    <name type="scientific">Blastomonas natatoria</name>
    <dbReference type="NCBI Taxonomy" id="34015"/>
    <lineage>
        <taxon>Bacteria</taxon>
        <taxon>Pseudomonadati</taxon>
        <taxon>Pseudomonadota</taxon>
        <taxon>Alphaproteobacteria</taxon>
        <taxon>Sphingomonadales</taxon>
        <taxon>Sphingomonadaceae</taxon>
        <taxon>Blastomonas</taxon>
    </lineage>
</organism>
<evidence type="ECO:0000256" key="1">
    <source>
        <dbReference type="PROSITE-ProRule" id="PRU00244"/>
    </source>
</evidence>
<dbReference type="NCBIfam" id="TIGR00254">
    <property type="entry name" value="GGDEF"/>
    <property type="match status" value="1"/>
</dbReference>
<feature type="transmembrane region" description="Helical" evidence="1">
    <location>
        <begin position="47"/>
        <end position="70"/>
    </location>
</feature>
<dbReference type="EMBL" id="QJJM01000011">
    <property type="protein sequence ID" value="PXW72980.1"/>
    <property type="molecule type" value="Genomic_DNA"/>
</dbReference>
<feature type="domain" description="PAC" evidence="3">
    <location>
        <begin position="322"/>
        <end position="374"/>
    </location>
</feature>
<evidence type="ECO:0000259" key="4">
    <source>
        <dbReference type="PROSITE" id="PS50883"/>
    </source>
</evidence>
<dbReference type="Proteomes" id="UP000248014">
    <property type="component" value="Unassembled WGS sequence"/>
</dbReference>
<dbReference type="InterPro" id="IPR000014">
    <property type="entry name" value="PAS"/>
</dbReference>
<keyword evidence="1" id="KW-1133">Transmembrane helix</keyword>
<feature type="domain" description="MHYT" evidence="6">
    <location>
        <begin position="12"/>
        <end position="199"/>
    </location>
</feature>
<feature type="domain" description="EAL" evidence="4">
    <location>
        <begin position="674"/>
        <end position="924"/>
    </location>
</feature>
<dbReference type="NCBIfam" id="TIGR00229">
    <property type="entry name" value="sensory_box"/>
    <property type="match status" value="1"/>
</dbReference>
<dbReference type="CDD" id="cd00130">
    <property type="entry name" value="PAS"/>
    <property type="match status" value="1"/>
</dbReference>
<dbReference type="InterPro" id="IPR052155">
    <property type="entry name" value="Biofilm_reg_signaling"/>
</dbReference>
<dbReference type="InterPro" id="IPR035965">
    <property type="entry name" value="PAS-like_dom_sf"/>
</dbReference>
<feature type="transmembrane region" description="Helical" evidence="1">
    <location>
        <begin position="111"/>
        <end position="134"/>
    </location>
</feature>
<dbReference type="InterPro" id="IPR035919">
    <property type="entry name" value="EAL_sf"/>
</dbReference>
<dbReference type="Gene3D" id="3.20.20.450">
    <property type="entry name" value="EAL domain"/>
    <property type="match status" value="1"/>
</dbReference>
<dbReference type="InterPro" id="IPR001633">
    <property type="entry name" value="EAL_dom"/>
</dbReference>
<dbReference type="SMART" id="SM00091">
    <property type="entry name" value="PAS"/>
    <property type="match status" value="2"/>
</dbReference>
<dbReference type="InterPro" id="IPR005330">
    <property type="entry name" value="MHYT_dom"/>
</dbReference>
<evidence type="ECO:0000313" key="8">
    <source>
        <dbReference type="Proteomes" id="UP000248014"/>
    </source>
</evidence>
<dbReference type="RefSeq" id="WP_110299665.1">
    <property type="nucleotide sequence ID" value="NZ_QJJM01000011.1"/>
</dbReference>
<feature type="transmembrane region" description="Helical" evidence="1">
    <location>
        <begin position="216"/>
        <end position="237"/>
    </location>
</feature>
<dbReference type="PROSITE" id="PS50883">
    <property type="entry name" value="EAL"/>
    <property type="match status" value="1"/>
</dbReference>
<dbReference type="PANTHER" id="PTHR44757:SF2">
    <property type="entry name" value="BIOFILM ARCHITECTURE MAINTENANCE PROTEIN MBAA"/>
    <property type="match status" value="1"/>
</dbReference>
<evidence type="ECO:0000259" key="3">
    <source>
        <dbReference type="PROSITE" id="PS50113"/>
    </source>
</evidence>
<comment type="caution">
    <text evidence="7">The sequence shown here is derived from an EMBL/GenBank/DDBJ whole genome shotgun (WGS) entry which is preliminary data.</text>
</comment>
<dbReference type="AlphaFoldDB" id="A0A2V3UUR0"/>
<feature type="transmembrane region" description="Helical" evidence="1">
    <location>
        <begin position="16"/>
        <end position="35"/>
    </location>
</feature>
<dbReference type="PROSITE" id="PS50112">
    <property type="entry name" value="PAS"/>
    <property type="match status" value="1"/>
</dbReference>
<keyword evidence="8" id="KW-1185">Reference proteome</keyword>
<dbReference type="PROSITE" id="PS50113">
    <property type="entry name" value="PAC"/>
    <property type="match status" value="1"/>
</dbReference>
<dbReference type="InterPro" id="IPR029787">
    <property type="entry name" value="Nucleotide_cyclase"/>
</dbReference>
<accession>A0A2V3UUR0</accession>
<dbReference type="Gene3D" id="3.30.70.270">
    <property type="match status" value="1"/>
</dbReference>
<name>A0A2V3UUR0_9SPHN</name>
<proteinExistence type="predicted"/>
<dbReference type="InterPro" id="IPR000700">
    <property type="entry name" value="PAS-assoc_C"/>
</dbReference>
<dbReference type="SUPFAM" id="SSF55073">
    <property type="entry name" value="Nucleotide cyclase"/>
    <property type="match status" value="1"/>
</dbReference>
<dbReference type="InterPro" id="IPR000160">
    <property type="entry name" value="GGDEF_dom"/>
</dbReference>
<evidence type="ECO:0000259" key="6">
    <source>
        <dbReference type="PROSITE" id="PS50924"/>
    </source>
</evidence>
<dbReference type="GO" id="GO:0016020">
    <property type="term" value="C:membrane"/>
    <property type="evidence" value="ECO:0007669"/>
    <property type="project" value="UniProtKB-UniRule"/>
</dbReference>
<feature type="transmembrane region" description="Helical" evidence="1">
    <location>
        <begin position="177"/>
        <end position="196"/>
    </location>
</feature>
<evidence type="ECO:0000259" key="2">
    <source>
        <dbReference type="PROSITE" id="PS50112"/>
    </source>
</evidence>
<evidence type="ECO:0000259" key="5">
    <source>
        <dbReference type="PROSITE" id="PS50887"/>
    </source>
</evidence>
<evidence type="ECO:0000313" key="7">
    <source>
        <dbReference type="EMBL" id="PXW72980.1"/>
    </source>
</evidence>
<reference evidence="7 8" key="1">
    <citation type="submission" date="2018-05" db="EMBL/GenBank/DDBJ databases">
        <title>Genomic Encyclopedia of Type Strains, Phase IV (KMG-IV): sequencing the most valuable type-strain genomes for metagenomic binning, comparative biology and taxonomic classification.</title>
        <authorList>
            <person name="Goeker M."/>
        </authorList>
    </citation>
    <scope>NUCLEOTIDE SEQUENCE [LARGE SCALE GENOMIC DNA]</scope>
    <source>
        <strain evidence="7 8">DSM 3183</strain>
    </source>
</reference>
<dbReference type="SUPFAM" id="SSF55785">
    <property type="entry name" value="PYP-like sensor domain (PAS domain)"/>
    <property type="match status" value="2"/>
</dbReference>
<dbReference type="Pfam" id="PF12860">
    <property type="entry name" value="PAS_7"/>
    <property type="match status" value="1"/>
</dbReference>
<dbReference type="InterPro" id="IPR043128">
    <property type="entry name" value="Rev_trsase/Diguanyl_cyclase"/>
</dbReference>
<dbReference type="Pfam" id="PF00990">
    <property type="entry name" value="GGDEF"/>
    <property type="match status" value="1"/>
</dbReference>
<keyword evidence="1" id="KW-0812">Transmembrane</keyword>
<feature type="transmembrane region" description="Helical" evidence="1">
    <location>
        <begin position="146"/>
        <end position="165"/>
    </location>
</feature>
<dbReference type="PANTHER" id="PTHR44757">
    <property type="entry name" value="DIGUANYLATE CYCLASE DGCP"/>
    <property type="match status" value="1"/>
</dbReference>
<dbReference type="Pfam" id="PF13426">
    <property type="entry name" value="PAS_9"/>
    <property type="match status" value="1"/>
</dbReference>
<dbReference type="SMART" id="SM00267">
    <property type="entry name" value="GGDEF"/>
    <property type="match status" value="1"/>
</dbReference>
<sequence>MFDILFCIRDDHDIRFVLLAAAICLLSTVTAVLMIRQSRSASARARLGWTVSGGFATGFGIWATHFVAMLGYDPGIIVGYEVARTVGSLLVVLATTIAALLIATRGQGARALIVASVLAGSGFAAMHYVGMAALEMPALIRWNVGYLALSIVLAVVPLYPALALARFRNSLASGVSAALVMTAAIVGLHFSGMTAIDLIPSRIEGSQTLLSPTTMSVLISLASACLLTLCLAGIIIAQRTRAAIRASEMQFGALIKGISDCAIYMLDAEGRVANWNAGAQRLKGYTPDEIVGQSLCGFYLPEECAAGIPDQSLATARETGKFTGEGWRVRKDGTRFWAHVSIERFCDEQGRILGFAKITRDMTRLKQDQDQIAEARRHRDAALNHMHQGLCLFDAKGRLVLANQRFAEMWSLPEDDCAPGTGAMDLLRQAMASRIGEAAAESQLARVWTRLEDSLHDASLPPFVLELDDELVVAMSSRPMADGGWVTTIEDITARRRSEEQIVHMALHDGLTGLPNRVSLNRWLDSEIVRAAAQRRQVAVIAIDLDRFKEINDTHGHAAGDRVLEQIGTGLMQVLERGEIAARVGGDEFAVAKHFSDPAELESFVERISHSLAVSDGEGAVVGASFGIATYPGDAQRREGLLNNADLAMYRAKASPGETICYYQAGMDEEARHRRQIANELRHALARDEFHLLYQPQRSLRTNQLSGYEALLRWRHPRLGQVSPMEFIPIAEQTGEIIKIGEWVLRAACAEAASWPSQDKVAVNLSPVQLLQPDLPEMVASILLETGLAPRRLELEITETALISEKTRALHSLRRIKALGVSVAMDDFGTGYSSLDTLHSFPFDKIKIDKSFLLQSGESPQAHAIIRAVLALGRSLGIPVLAEGVETMDQLQLLVDEGCDEAQGYLFGRPAPMQLPGEDQVARRA</sequence>
<dbReference type="PROSITE" id="PS50887">
    <property type="entry name" value="GGDEF"/>
    <property type="match status" value="1"/>
</dbReference>
<dbReference type="CDD" id="cd01949">
    <property type="entry name" value="GGDEF"/>
    <property type="match status" value="1"/>
</dbReference>